<evidence type="ECO:0000313" key="1">
    <source>
        <dbReference type="EMBL" id="KAI3790474.1"/>
    </source>
</evidence>
<dbReference type="Proteomes" id="UP001055811">
    <property type="component" value="Linkage Group LG01"/>
</dbReference>
<name>A0ACB9H459_CICIN</name>
<evidence type="ECO:0000313" key="2">
    <source>
        <dbReference type="Proteomes" id="UP001055811"/>
    </source>
</evidence>
<reference evidence="2" key="1">
    <citation type="journal article" date="2022" name="Mol. Ecol. Resour.">
        <title>The genomes of chicory, endive, great burdock and yacon provide insights into Asteraceae palaeo-polyploidization history and plant inulin production.</title>
        <authorList>
            <person name="Fan W."/>
            <person name="Wang S."/>
            <person name="Wang H."/>
            <person name="Wang A."/>
            <person name="Jiang F."/>
            <person name="Liu H."/>
            <person name="Zhao H."/>
            <person name="Xu D."/>
            <person name="Zhang Y."/>
        </authorList>
    </citation>
    <scope>NUCLEOTIDE SEQUENCE [LARGE SCALE GENOMIC DNA]</scope>
    <source>
        <strain evidence="2">cv. Punajuju</strain>
    </source>
</reference>
<gene>
    <name evidence="1" type="ORF">L2E82_03541</name>
</gene>
<organism evidence="1 2">
    <name type="scientific">Cichorium intybus</name>
    <name type="common">Chicory</name>
    <dbReference type="NCBI Taxonomy" id="13427"/>
    <lineage>
        <taxon>Eukaryota</taxon>
        <taxon>Viridiplantae</taxon>
        <taxon>Streptophyta</taxon>
        <taxon>Embryophyta</taxon>
        <taxon>Tracheophyta</taxon>
        <taxon>Spermatophyta</taxon>
        <taxon>Magnoliopsida</taxon>
        <taxon>eudicotyledons</taxon>
        <taxon>Gunneridae</taxon>
        <taxon>Pentapetalae</taxon>
        <taxon>asterids</taxon>
        <taxon>campanulids</taxon>
        <taxon>Asterales</taxon>
        <taxon>Asteraceae</taxon>
        <taxon>Cichorioideae</taxon>
        <taxon>Cichorieae</taxon>
        <taxon>Cichoriinae</taxon>
        <taxon>Cichorium</taxon>
    </lineage>
</organism>
<sequence length="260" mass="28886">MIKGVIDGLKIFAMPEASIGLFPDVGASFFLSRLPGFIGEYIGLTSARLDGAEMLALGLGTHFVPSKSLQSMEKALEKLVASSDGASVATMSMIISKFEEEVNIKPDNVIARLDLINQCFSGESCEEILSSLERLTLQVKEKWIQHAITSMKSASPVGLKIFLKTIRKGRSQNIEQCFETEYIAISHFLRGTISNDFYEGSRSLFFDKDKKPQWGPSKLEEVSDEMVAKCFARSFSEDDDWFPLRLPPRSGEAYAMTSKL</sequence>
<proteinExistence type="predicted"/>
<reference evidence="1 2" key="2">
    <citation type="journal article" date="2022" name="Mol. Ecol. Resour.">
        <title>The genomes of chicory, endive, great burdock and yacon provide insights into Asteraceae paleo-polyploidization history and plant inulin production.</title>
        <authorList>
            <person name="Fan W."/>
            <person name="Wang S."/>
            <person name="Wang H."/>
            <person name="Wang A."/>
            <person name="Jiang F."/>
            <person name="Liu H."/>
            <person name="Zhao H."/>
            <person name="Xu D."/>
            <person name="Zhang Y."/>
        </authorList>
    </citation>
    <scope>NUCLEOTIDE SEQUENCE [LARGE SCALE GENOMIC DNA]</scope>
    <source>
        <strain evidence="2">cv. Punajuju</strain>
        <tissue evidence="1">Leaves</tissue>
    </source>
</reference>
<protein>
    <submittedName>
        <fullName evidence="1">Uncharacterized protein</fullName>
    </submittedName>
</protein>
<accession>A0ACB9H459</accession>
<dbReference type="EMBL" id="CM042009">
    <property type="protein sequence ID" value="KAI3790474.1"/>
    <property type="molecule type" value="Genomic_DNA"/>
</dbReference>
<comment type="caution">
    <text evidence="1">The sequence shown here is derived from an EMBL/GenBank/DDBJ whole genome shotgun (WGS) entry which is preliminary data.</text>
</comment>
<keyword evidence="2" id="KW-1185">Reference proteome</keyword>